<name>A0ABY2Y400_9HYPH</name>
<dbReference type="EMBL" id="VEWL01000010">
    <property type="protein sequence ID" value="TNV13243.1"/>
    <property type="molecule type" value="Genomic_DNA"/>
</dbReference>
<proteinExistence type="predicted"/>
<accession>A0ABY2Y400</accession>
<protein>
    <submittedName>
        <fullName evidence="1">Uncharacterized protein</fullName>
    </submittedName>
</protein>
<keyword evidence="2" id="KW-1185">Reference proteome</keyword>
<organism evidence="1 2">
    <name type="scientific">Ochrobactrum teleogrylli</name>
    <dbReference type="NCBI Taxonomy" id="2479765"/>
    <lineage>
        <taxon>Bacteria</taxon>
        <taxon>Pseudomonadati</taxon>
        <taxon>Pseudomonadota</taxon>
        <taxon>Alphaproteobacteria</taxon>
        <taxon>Hyphomicrobiales</taxon>
        <taxon>Brucellaceae</taxon>
        <taxon>Brucella/Ochrobactrum group</taxon>
        <taxon>Ochrobactrum</taxon>
    </lineage>
</organism>
<dbReference type="RefSeq" id="WP_140025514.1">
    <property type="nucleotide sequence ID" value="NZ_JBHUFG010000004.1"/>
</dbReference>
<dbReference type="Proteomes" id="UP000312784">
    <property type="component" value="Unassembled WGS sequence"/>
</dbReference>
<reference evidence="1 2" key="1">
    <citation type="submission" date="2019-06" db="EMBL/GenBank/DDBJ databases">
        <title>Ochrobactrum cricket sp.nov., isolated from the insect Teleogryllus occipitalis living in deserted cropland.</title>
        <authorList>
            <person name="Hu M."/>
        </authorList>
    </citation>
    <scope>NUCLEOTIDE SEQUENCE [LARGE SCALE GENOMIC DNA]</scope>
    <source>
        <strain evidence="1 2">LCB8</strain>
    </source>
</reference>
<evidence type="ECO:0000313" key="1">
    <source>
        <dbReference type="EMBL" id="TNV13243.1"/>
    </source>
</evidence>
<sequence length="137" mass="15503">MTLERFKKEIAARWRNSPAALLCVKILDKVEDIPLEQLNFVTFKTFANMAEHPSIDLEILGAVNILTNSSFALFDAQAVFIDEFEVEYPITLKELNDAKRTGIFIHPDSGMDVPDFADRIFPVFSASSKLHDEIAKQ</sequence>
<evidence type="ECO:0000313" key="2">
    <source>
        <dbReference type="Proteomes" id="UP000312784"/>
    </source>
</evidence>
<gene>
    <name evidence="1" type="ORF">FIC94_16035</name>
</gene>
<comment type="caution">
    <text evidence="1">The sequence shown here is derived from an EMBL/GenBank/DDBJ whole genome shotgun (WGS) entry which is preliminary data.</text>
</comment>